<evidence type="ECO:0000256" key="1">
    <source>
        <dbReference type="SAM" id="MobiDB-lite"/>
    </source>
</evidence>
<protein>
    <recommendedName>
        <fullName evidence="2">SLS1 N-terminal domain-containing protein</fullName>
    </recommendedName>
</protein>
<accession>A0A2H1GFV7</accession>
<organism evidence="3 4">
    <name type="scientific">Zymoseptoria tritici ST99CH_1E4</name>
    <dbReference type="NCBI Taxonomy" id="1276532"/>
    <lineage>
        <taxon>Eukaryota</taxon>
        <taxon>Fungi</taxon>
        <taxon>Dikarya</taxon>
        <taxon>Ascomycota</taxon>
        <taxon>Pezizomycotina</taxon>
        <taxon>Dothideomycetes</taxon>
        <taxon>Dothideomycetidae</taxon>
        <taxon>Mycosphaerellales</taxon>
        <taxon>Mycosphaerellaceae</taxon>
        <taxon>Zymoseptoria</taxon>
    </lineage>
</organism>
<proteinExistence type="predicted"/>
<feature type="region of interest" description="Disordered" evidence="1">
    <location>
        <begin position="500"/>
        <end position="528"/>
    </location>
</feature>
<feature type="compositionally biased region" description="Polar residues" evidence="1">
    <location>
        <begin position="504"/>
        <end position="528"/>
    </location>
</feature>
<name>A0A2H1GFV7_ZYMTR</name>
<dbReference type="AlphaFoldDB" id="A0A2H1GFV7"/>
<dbReference type="Pfam" id="PF20776">
    <property type="entry name" value="SLS1_N"/>
    <property type="match status" value="1"/>
</dbReference>
<feature type="domain" description="SLS1 N-terminal" evidence="2">
    <location>
        <begin position="103"/>
        <end position="220"/>
    </location>
</feature>
<dbReference type="InterPro" id="IPR048400">
    <property type="entry name" value="SLS1_N"/>
</dbReference>
<evidence type="ECO:0000313" key="4">
    <source>
        <dbReference type="Proteomes" id="UP000245764"/>
    </source>
</evidence>
<evidence type="ECO:0000313" key="3">
    <source>
        <dbReference type="EMBL" id="SMR52443.1"/>
    </source>
</evidence>
<dbReference type="PANTHER" id="PTHR37919">
    <property type="entry name" value="PROTEIN CBG05606"/>
    <property type="match status" value="1"/>
</dbReference>
<dbReference type="Proteomes" id="UP000245764">
    <property type="component" value="Chromosome 5"/>
</dbReference>
<dbReference type="PANTHER" id="PTHR37919:SF2">
    <property type="entry name" value="EXPERA DOMAIN-CONTAINING PROTEIN"/>
    <property type="match status" value="1"/>
</dbReference>
<sequence length="860" mass="95845">MSAILLSKAAWRRGYDWPGPEGRPQYVGKGKRRQKVVVESLPTKFLGTTQADSGVIVMQDANEEELPKNPASKHLVFNQPAGDEEKLSAQDIESEVKAKNAIPKQEDVYASIEALRVEVAAATTIVDNATFEALRKKLTDRYTAGQLSTYLVRSLTPSTTTRGKQKASYVKSKLQELGSSHWRAGKTPISQRPSGVLKKAPSNKQQFAEKILRLSWWMTIETEEKEIGEIELHLQPWQMSLLFDPVSDSDRPYYERFIDSHSLVSQTSIEPHRPASIMRVTGRRRDAEEIVRRVNLELVNASHLEWNLKPHVPSPSGAGQGCETSSHVRDEDVRYVARLTRSAIMFGDDGKVSIHSRMRDDTINARRLLLSLLPNKSATTESVSMAVEEAVISHSHAKNAIVALPSGPASSGLQRRYHNLDLVRQVKPGSVDGEKNASNEDIPKALHSRLEKAVIKVAQELDQIKRGISDYEVTANSYWRRSSEVSQPDWKVHFRRLLQEEESSASNPKESLETTPSRSTAPHSRQLIVQSTVPGIETALSYFSPLDDVDPKKSSSTSLQSDNNRQPENKKQAPFIMAYFTPAVSNPHSSASLPSLAMSFHFRPSRSGSTGDQDLHLTSMIATTSEQQLRVPLPLFSTDTVFTRKTFLKAVVYQAMADKAIQNFVWRVQRSVRSKEGVLTAPAELTVRLPYWLVEGKKQGKGTQDEKEEVPPDMPVNYIFERFEQIQAIQFVPGRPEGNLEEVDEGVRSVMEHMLRSKSLALDYREVEGGAIYGNSTTLSLRPLERRAKRKAKGSGTTDADAAQWDVKDTSGALGVGPEQEDPLPHNLHLVDAAFKMAHVLTRASAGSLKRMGQQSKEKQ</sequence>
<gene>
    <name evidence="3" type="ORF">ZT1E4_G5812</name>
</gene>
<reference evidence="4" key="1">
    <citation type="submission" date="2017-05" db="EMBL/GenBank/DDBJ databases">
        <authorList>
            <person name="Song R."/>
            <person name="Chenine A.L."/>
            <person name="Ruprecht R.M."/>
        </authorList>
    </citation>
    <scope>NUCLEOTIDE SEQUENCE [LARGE SCALE GENOMIC DNA]</scope>
</reference>
<dbReference type="EMBL" id="LT854257">
    <property type="protein sequence ID" value="SMR52443.1"/>
    <property type="molecule type" value="Genomic_DNA"/>
</dbReference>
<feature type="region of interest" description="Disordered" evidence="1">
    <location>
        <begin position="547"/>
        <end position="570"/>
    </location>
</feature>
<evidence type="ECO:0000259" key="2">
    <source>
        <dbReference type="Pfam" id="PF20776"/>
    </source>
</evidence>
<feature type="compositionally biased region" description="Polar residues" evidence="1">
    <location>
        <begin position="554"/>
        <end position="564"/>
    </location>
</feature>